<dbReference type="InterPro" id="IPR038763">
    <property type="entry name" value="DHH_sf"/>
</dbReference>
<evidence type="ECO:0000256" key="2">
    <source>
        <dbReference type="ARBA" id="ARBA00012146"/>
    </source>
</evidence>
<dbReference type="SMART" id="SM01131">
    <property type="entry name" value="DHHA2"/>
    <property type="match status" value="1"/>
</dbReference>
<dbReference type="GO" id="GO:0004427">
    <property type="term" value="F:inorganic diphosphate phosphatase activity"/>
    <property type="evidence" value="ECO:0007669"/>
    <property type="project" value="UniProtKB-EC"/>
</dbReference>
<evidence type="ECO:0000256" key="3">
    <source>
        <dbReference type="ARBA" id="ARBA00022723"/>
    </source>
</evidence>
<evidence type="ECO:0000256" key="5">
    <source>
        <dbReference type="ARBA" id="ARBA00023211"/>
    </source>
</evidence>
<dbReference type="NCBIfam" id="NF003877">
    <property type="entry name" value="PRK05427.1"/>
    <property type="match status" value="1"/>
</dbReference>
<dbReference type="Gene3D" id="3.90.1640.10">
    <property type="entry name" value="inorganic pyrophosphatase (n-terminal core)"/>
    <property type="match status" value="1"/>
</dbReference>
<dbReference type="GO" id="GO:0046872">
    <property type="term" value="F:metal ion binding"/>
    <property type="evidence" value="ECO:0007669"/>
    <property type="project" value="UniProtKB-KW"/>
</dbReference>
<gene>
    <name evidence="9" type="ORF">GAB14E_3963</name>
</gene>
<evidence type="ECO:0000259" key="8">
    <source>
        <dbReference type="SMART" id="SM01131"/>
    </source>
</evidence>
<dbReference type="SUPFAM" id="SSF64182">
    <property type="entry name" value="DHH phosphoesterases"/>
    <property type="match status" value="1"/>
</dbReference>
<keyword evidence="4 9" id="KW-0378">Hydrolase</keyword>
<dbReference type="InterPro" id="IPR038222">
    <property type="entry name" value="DHHA2_dom_sf"/>
</dbReference>
<dbReference type="AlphaFoldDB" id="A0A099KIH4"/>
<dbReference type="InterPro" id="IPR004097">
    <property type="entry name" value="DHHA2"/>
</dbReference>
<dbReference type="InterPro" id="IPR001667">
    <property type="entry name" value="DDH_dom"/>
</dbReference>
<comment type="catalytic activity">
    <reaction evidence="7">
        <text>diphosphate + H2O = 2 phosphate + H(+)</text>
        <dbReference type="Rhea" id="RHEA:24576"/>
        <dbReference type="ChEBI" id="CHEBI:15377"/>
        <dbReference type="ChEBI" id="CHEBI:15378"/>
        <dbReference type="ChEBI" id="CHEBI:33019"/>
        <dbReference type="ChEBI" id="CHEBI:43474"/>
        <dbReference type="EC" id="3.6.1.1"/>
    </reaction>
</comment>
<evidence type="ECO:0000313" key="10">
    <source>
        <dbReference type="Proteomes" id="UP000029868"/>
    </source>
</evidence>
<dbReference type="Pfam" id="PF01368">
    <property type="entry name" value="DHH"/>
    <property type="match status" value="1"/>
</dbReference>
<comment type="cofactor">
    <cofactor evidence="1">
        <name>Mn(2+)</name>
        <dbReference type="ChEBI" id="CHEBI:29035"/>
    </cofactor>
</comment>
<protein>
    <recommendedName>
        <fullName evidence="2">inorganic diphosphatase</fullName>
        <ecNumber evidence="2">3.6.1.1</ecNumber>
    </recommendedName>
    <alternativeName>
        <fullName evidence="6">Pyrophosphate phospho-hydrolase</fullName>
    </alternativeName>
</protein>
<dbReference type="EMBL" id="JQEC01000054">
    <property type="protein sequence ID" value="KGJ89802.1"/>
    <property type="molecule type" value="Genomic_DNA"/>
</dbReference>
<keyword evidence="3" id="KW-0479">Metal-binding</keyword>
<dbReference type="RefSeq" id="WP_033083838.1">
    <property type="nucleotide sequence ID" value="NZ_JQEC01000054.1"/>
</dbReference>
<evidence type="ECO:0000313" key="9">
    <source>
        <dbReference type="EMBL" id="KGJ89802.1"/>
    </source>
</evidence>
<dbReference type="PANTHER" id="PTHR12112">
    <property type="entry name" value="BNIP - RELATED"/>
    <property type="match status" value="1"/>
</dbReference>
<dbReference type="EC" id="3.6.1.1" evidence="2"/>
<dbReference type="GO" id="GO:0005737">
    <property type="term" value="C:cytoplasm"/>
    <property type="evidence" value="ECO:0007669"/>
    <property type="project" value="InterPro"/>
</dbReference>
<evidence type="ECO:0000256" key="6">
    <source>
        <dbReference type="ARBA" id="ARBA00032535"/>
    </source>
</evidence>
<keyword evidence="5" id="KW-0464">Manganese</keyword>
<name>A0A099KIH4_COLPS</name>
<proteinExistence type="predicted"/>
<evidence type="ECO:0000256" key="4">
    <source>
        <dbReference type="ARBA" id="ARBA00022801"/>
    </source>
</evidence>
<evidence type="ECO:0000256" key="7">
    <source>
        <dbReference type="ARBA" id="ARBA00047820"/>
    </source>
</evidence>
<organism evidence="9 10">
    <name type="scientific">Colwellia psychrerythraea</name>
    <name type="common">Vibrio psychroerythus</name>
    <dbReference type="NCBI Taxonomy" id="28229"/>
    <lineage>
        <taxon>Bacteria</taxon>
        <taxon>Pseudomonadati</taxon>
        <taxon>Pseudomonadota</taxon>
        <taxon>Gammaproteobacteria</taxon>
        <taxon>Alteromonadales</taxon>
        <taxon>Colwelliaceae</taxon>
        <taxon>Colwellia</taxon>
    </lineage>
</organism>
<sequence length="307" mass="33653">MPNYVVGHKIPDSDSICSAIALSYLKTTLGEETVPARLGELTPETMFILNKFGFEQPELKTSYAGEGVYIVDHSDIELAPDDIDQATILGIIDHHKLGDLTTTSPLEIWVRPVGCTNTIIKMMYDFHNVEIPKNIAGAMLCAILSDTVIFKSPTCTTADIKCVEALADIAGIEDFKELGMDMFRVKSAVAGTPIRALVKRDFKDFNMNGHKVGIGQLEVIDLAVFDEIKDELYADIAKLKTEGGRHSVFLLLTDIMKEGSELLIASDSDTLAEQAFGVVPKDGKAWLDGVLSRKKQVVPPLQEILLK</sequence>
<dbReference type="Gene3D" id="3.10.310.20">
    <property type="entry name" value="DHHA2 domain"/>
    <property type="match status" value="1"/>
</dbReference>
<dbReference type="OrthoDB" id="9766150at2"/>
<feature type="domain" description="DHHA2" evidence="8">
    <location>
        <begin position="179"/>
        <end position="305"/>
    </location>
</feature>
<dbReference type="PATRIC" id="fig|28229.3.peg.3895"/>
<dbReference type="FunFam" id="3.90.1640.10:FF:000001">
    <property type="entry name" value="Probable manganese-dependent inorganic pyrophosphatase"/>
    <property type="match status" value="1"/>
</dbReference>
<reference evidence="9 10" key="1">
    <citation type="submission" date="2014-08" db="EMBL/GenBank/DDBJ databases">
        <title>Genomic and Phenotypic Diversity of Colwellia psychrerythraea strains from Disparate Marine Basins.</title>
        <authorList>
            <person name="Techtmann S.M."/>
            <person name="Stelling S.C."/>
            <person name="Utturkar S.M."/>
            <person name="Alshibli N."/>
            <person name="Harris A."/>
            <person name="Brown S.D."/>
            <person name="Hazen T.C."/>
        </authorList>
    </citation>
    <scope>NUCLEOTIDE SEQUENCE [LARGE SCALE GENOMIC DNA]</scope>
    <source>
        <strain evidence="9 10">GAB14E</strain>
    </source>
</reference>
<accession>A0A099KIH4</accession>
<evidence type="ECO:0000256" key="1">
    <source>
        <dbReference type="ARBA" id="ARBA00001936"/>
    </source>
</evidence>
<dbReference type="PANTHER" id="PTHR12112:SF22">
    <property type="entry name" value="MANGANESE-DEPENDENT INORGANIC PYROPHOSPHATASE-RELATED"/>
    <property type="match status" value="1"/>
</dbReference>
<comment type="caution">
    <text evidence="9">The sequence shown here is derived from an EMBL/GenBank/DDBJ whole genome shotgun (WGS) entry which is preliminary data.</text>
</comment>
<dbReference type="Pfam" id="PF02833">
    <property type="entry name" value="DHHA2"/>
    <property type="match status" value="1"/>
</dbReference>
<dbReference type="Proteomes" id="UP000029868">
    <property type="component" value="Unassembled WGS sequence"/>
</dbReference>